<proteinExistence type="predicted"/>
<gene>
    <name evidence="2" type="ORF">FA014_19095</name>
</gene>
<comment type="caution">
    <text evidence="2">The sequence shown here is derived from an EMBL/GenBank/DDBJ whole genome shotgun (WGS) entry which is preliminary data.</text>
</comment>
<dbReference type="RefSeq" id="WP_230323432.1">
    <property type="nucleotide sequence ID" value="NZ_SZYE01000298.1"/>
</dbReference>
<feature type="non-terminal residue" evidence="2">
    <location>
        <position position="68"/>
    </location>
</feature>
<dbReference type="AlphaFoldDB" id="A0A7Z8JW29"/>
<organism evidence="2 3">
    <name type="scientific">Cellulomonas hominis</name>
    <dbReference type="NCBI Taxonomy" id="156981"/>
    <lineage>
        <taxon>Bacteria</taxon>
        <taxon>Bacillati</taxon>
        <taxon>Actinomycetota</taxon>
        <taxon>Actinomycetes</taxon>
        <taxon>Micrococcales</taxon>
        <taxon>Cellulomonadaceae</taxon>
        <taxon>Cellulomonas</taxon>
    </lineage>
</organism>
<evidence type="ECO:0000313" key="2">
    <source>
        <dbReference type="EMBL" id="TKR21937.1"/>
    </source>
</evidence>
<accession>A0A7Z8JW29</accession>
<evidence type="ECO:0000313" key="3">
    <source>
        <dbReference type="Proteomes" id="UP000308121"/>
    </source>
</evidence>
<evidence type="ECO:0000256" key="1">
    <source>
        <dbReference type="SAM" id="Phobius"/>
    </source>
</evidence>
<keyword evidence="1" id="KW-1133">Transmembrane helix</keyword>
<reference evidence="2 3" key="1">
    <citation type="submission" date="2019-05" db="EMBL/GenBank/DDBJ databases">
        <title>Genome sequence of Cellulomonas hominis strain CS1.</title>
        <authorList>
            <person name="Belmont J."/>
            <person name="Maclea K.S."/>
        </authorList>
    </citation>
    <scope>NUCLEOTIDE SEQUENCE [LARGE SCALE GENOMIC DNA]</scope>
    <source>
        <strain evidence="2 3">CS1</strain>
    </source>
</reference>
<sequence length="68" mass="6883">MPSLRRAAPPGPALAAGSRTAAPRRWAVVPAAVAPVAMIGGWLVAEAVAPGFDPVRRTISELATADVP</sequence>
<protein>
    <submittedName>
        <fullName evidence="2">Uncharacterized protein</fullName>
    </submittedName>
</protein>
<feature type="transmembrane region" description="Helical" evidence="1">
    <location>
        <begin position="26"/>
        <end position="45"/>
    </location>
</feature>
<dbReference type="Proteomes" id="UP000308121">
    <property type="component" value="Unassembled WGS sequence"/>
</dbReference>
<dbReference type="EMBL" id="SZYE01000298">
    <property type="protein sequence ID" value="TKR21937.1"/>
    <property type="molecule type" value="Genomic_DNA"/>
</dbReference>
<keyword evidence="1" id="KW-0812">Transmembrane</keyword>
<name>A0A7Z8JW29_9CELL</name>
<keyword evidence="1" id="KW-0472">Membrane</keyword>